<feature type="region of interest" description="Disordered" evidence="1">
    <location>
        <begin position="819"/>
        <end position="839"/>
    </location>
</feature>
<sequence length="1135" mass="122538">MQIETSAWALLHAIGILCDTKDTPIPGEDFEREKDGLPQAQNRSTPVAKRGSRVASEIYLWSLSFRQSLPQVSRESTLDGMLQVISGCAKNLEAALEDTKILEQNPSTEEEEGGSERDRGVGTLQLEEFPKVVFAPFNPKRLVMETARRFMPSSLKKGIRLKVLDETKEEFCRDLQVMGDAPRLSQLLSAGIGNAMKRTDRGESLTITFSLKAPEIMLLSSREKKAKEAEGKVEDEEEEEAPAAVARLLMEVLHTGSGWSRRAGARFERAAFVTLNDSSLEDIRTEVGNGEEAQAEQEEGECIPERLLCFLDGAKKIMREHDGSVELKLKGKGEGSEFCLEARLRIPVIRMSSNLSSPTVGDQTESGHLKDSCSNPISPSKGPIVSHTSMVALRQLAGHVAVFAQVRQLQAREEKEEEEKKMALLLPGTAGSALGCLRSVSILRERDCGTDMKPQFPHTALQLQSSRMSLETTQSLLLLSLDSDVDSNAGGVLSQGSEITSQRQKGEGETERFATRIEECLQQHGIAVNKKVVGKSEALQTLSSLRDVGSLHGGREKPQVTGIGTSEAKKTEEALLSSPDSPPPAAVLILVSFRSQEDALSLLQNLLDPVRGDHARERDSTAGMINVLPPPALGPLAFSFPGSPIESPPPGSELSSSTFCTWDDARLATAARCLLAGATDVVRFPEEEVGIALLHARLVSVLGRHNRAHLTSRIASLCEEALAPVVPIASNVFSQQPTVPIGESFPIKLSAQVFFVFVDLSLLSPSFDGGNSSMADTASAVLSFTGEIFEEAGRCGMMCIDSTQDSLFFALHLREEGKKKDMGKNGQTGAPPQCRGTDLLEGTSGDRVVEFAMQTATLCKRRGAEGVRIGVHFAEVTAALWNAGPLHMTYFGDDVRVAPFLGVAADPRRLDSLEGQERERVLWRDTRGDGRGERRGGGSSRRAMVDSQAGGPVSEGASIVVSGAVLQETALLQTGEVEGRHLESQKGLLSRGMLLHPCVLPLGCVEPPGCLPLSVFALMETQLPSREASGARPAAWVGVAHASSAVAREGGFDRSSLPDCTTWADGRMERREMDSRSALQGSPPPANARSIRQMRPAADAEEEDEEEQGGGTNFEKAAFLFSRRTSFFLQGGGEE</sequence>
<dbReference type="AlphaFoldDB" id="A0A0G4H8S4"/>
<feature type="region of interest" description="Disordered" evidence="1">
    <location>
        <begin position="25"/>
        <end position="48"/>
    </location>
</feature>
<feature type="compositionally biased region" description="Basic and acidic residues" evidence="1">
    <location>
        <begin position="921"/>
        <end position="936"/>
    </location>
</feature>
<dbReference type="VEuPathDB" id="CryptoDB:Cvel_25205"/>
<protein>
    <submittedName>
        <fullName evidence="2">Uncharacterized protein</fullName>
    </submittedName>
</protein>
<feature type="compositionally biased region" description="Polar residues" evidence="1">
    <location>
        <begin position="355"/>
        <end position="364"/>
    </location>
</feature>
<organism evidence="2">
    <name type="scientific">Chromera velia CCMP2878</name>
    <dbReference type="NCBI Taxonomy" id="1169474"/>
    <lineage>
        <taxon>Eukaryota</taxon>
        <taxon>Sar</taxon>
        <taxon>Alveolata</taxon>
        <taxon>Colpodellida</taxon>
        <taxon>Chromeraceae</taxon>
        <taxon>Chromera</taxon>
    </lineage>
</organism>
<name>A0A0G4H8S4_9ALVE</name>
<feature type="region of interest" description="Disordered" evidence="1">
    <location>
        <begin position="355"/>
        <end position="377"/>
    </location>
</feature>
<feature type="region of interest" description="Disordered" evidence="1">
    <location>
        <begin position="99"/>
        <end position="119"/>
    </location>
</feature>
<dbReference type="InterPro" id="IPR036890">
    <property type="entry name" value="HATPase_C_sf"/>
</dbReference>
<feature type="region of interest" description="Disordered" evidence="1">
    <location>
        <begin position="549"/>
        <end position="580"/>
    </location>
</feature>
<accession>A0A0G4H8S4</accession>
<feature type="compositionally biased region" description="Acidic residues" evidence="1">
    <location>
        <begin position="1099"/>
        <end position="1108"/>
    </location>
</feature>
<dbReference type="EMBL" id="CDMZ01002011">
    <property type="protein sequence ID" value="CEM40300.1"/>
    <property type="molecule type" value="Genomic_DNA"/>
</dbReference>
<reference evidence="2" key="1">
    <citation type="submission" date="2014-11" db="EMBL/GenBank/DDBJ databases">
        <authorList>
            <person name="Otto D Thomas"/>
            <person name="Naeem Raeece"/>
        </authorList>
    </citation>
    <scope>NUCLEOTIDE SEQUENCE</scope>
</reference>
<feature type="region of interest" description="Disordered" evidence="1">
    <location>
        <begin position="1070"/>
        <end position="1116"/>
    </location>
</feature>
<dbReference type="Gene3D" id="3.30.565.10">
    <property type="entry name" value="Histidine kinase-like ATPase, C-terminal domain"/>
    <property type="match status" value="1"/>
</dbReference>
<evidence type="ECO:0000256" key="1">
    <source>
        <dbReference type="SAM" id="MobiDB-lite"/>
    </source>
</evidence>
<proteinExistence type="predicted"/>
<feature type="region of interest" description="Disordered" evidence="1">
    <location>
        <begin position="921"/>
        <end position="951"/>
    </location>
</feature>
<gene>
    <name evidence="2" type="ORF">Cvel_25205</name>
</gene>
<evidence type="ECO:0000313" key="2">
    <source>
        <dbReference type="EMBL" id="CEM40300.1"/>
    </source>
</evidence>